<accession>A0A5S9MJR7</accession>
<proteinExistence type="predicted"/>
<name>A0A5S9MJR7_BACIA</name>
<reference evidence="1 2" key="1">
    <citation type="submission" date="2019-12" db="EMBL/GenBank/DDBJ databases">
        <title>Full genome sequence of a Bacillus safensis strain isolated from commercially available natto in Indonesia.</title>
        <authorList>
            <person name="Yoshida M."/>
            <person name="Uomi M."/>
            <person name="Waturangi D."/>
            <person name="Ekaputri J.J."/>
            <person name="Setiamarga D.H.E."/>
        </authorList>
    </citation>
    <scope>NUCLEOTIDE SEQUENCE [LARGE SCALE GENOMIC DNA]</scope>
    <source>
        <strain evidence="1 2">IDN1</strain>
    </source>
</reference>
<dbReference type="AlphaFoldDB" id="A0A5S9MJR7"/>
<protein>
    <submittedName>
        <fullName evidence="1">Uncharacterized protein</fullName>
    </submittedName>
</protein>
<sequence length="70" mass="8019">MLSESSYQQLQDYMDDIEGSDHAHKFLLLEVEGLPTEKGLTGEEDVSNVKVNFKSLAEILQEDALFFRIR</sequence>
<evidence type="ECO:0000313" key="1">
    <source>
        <dbReference type="EMBL" id="BBP91866.1"/>
    </source>
</evidence>
<organism evidence="1 2">
    <name type="scientific">Bacillus safensis</name>
    <dbReference type="NCBI Taxonomy" id="561879"/>
    <lineage>
        <taxon>Bacteria</taxon>
        <taxon>Bacillati</taxon>
        <taxon>Bacillota</taxon>
        <taxon>Bacilli</taxon>
        <taxon>Bacillales</taxon>
        <taxon>Bacillaceae</taxon>
        <taxon>Bacillus</taxon>
    </lineage>
</organism>
<evidence type="ECO:0000313" key="2">
    <source>
        <dbReference type="Proteomes" id="UP000464658"/>
    </source>
</evidence>
<gene>
    <name evidence="1" type="ORF">BsIDN1_54840</name>
</gene>
<dbReference type="Proteomes" id="UP000464658">
    <property type="component" value="Chromosome"/>
</dbReference>
<dbReference type="EMBL" id="AP021906">
    <property type="protein sequence ID" value="BBP91866.1"/>
    <property type="molecule type" value="Genomic_DNA"/>
</dbReference>